<comment type="caution">
    <text evidence="2">The sequence shown here is derived from an EMBL/GenBank/DDBJ whole genome shotgun (WGS) entry which is preliminary data.</text>
</comment>
<protein>
    <submittedName>
        <fullName evidence="2">SprT family protein</fullName>
    </submittedName>
</protein>
<evidence type="ECO:0000313" key="2">
    <source>
        <dbReference type="EMBL" id="MFD0943946.1"/>
    </source>
</evidence>
<dbReference type="InterPro" id="IPR035240">
    <property type="entry name" value="SprT_Zn_ribbon"/>
</dbReference>
<dbReference type="NCBIfam" id="NF003339">
    <property type="entry name" value="PRK04351.1"/>
    <property type="match status" value="1"/>
</dbReference>
<keyword evidence="3" id="KW-1185">Reference proteome</keyword>
<gene>
    <name evidence="2" type="ORF">ACFQ0V_09350</name>
</gene>
<dbReference type="EMBL" id="JBHTJF010000034">
    <property type="protein sequence ID" value="MFD0943946.1"/>
    <property type="molecule type" value="Genomic_DNA"/>
</dbReference>
<accession>A0ABW3GXQ4</accession>
<dbReference type="RefSeq" id="WP_381012627.1">
    <property type="nucleotide sequence ID" value="NZ_JBHTJF010000034.1"/>
</dbReference>
<sequence length="151" mass="18200">MTDFELQKLVEKISEEVFCKPFRHHAYFNKRLRTTGGRYMLQTGHIEMNPLVYKKYGIEETVGVIQHELCHYHLHQEGKGYRHGDQDFKQLLAATNSPRYCRPLQERRKSGKRFVYECTACHQQYERKRRMDTKKYRCGLCRNEIILLEIK</sequence>
<name>A0ABW3GXQ4_9BACL</name>
<feature type="domain" description="SprT-like" evidence="1">
    <location>
        <begin position="4"/>
        <end position="148"/>
    </location>
</feature>
<dbReference type="InterPro" id="IPR006640">
    <property type="entry name" value="SprT-like_domain"/>
</dbReference>
<dbReference type="Proteomes" id="UP001596976">
    <property type="component" value="Unassembled WGS sequence"/>
</dbReference>
<organism evidence="2 3">
    <name type="scientific">Savagea faecisuis</name>
    <dbReference type="NCBI Taxonomy" id="1274803"/>
    <lineage>
        <taxon>Bacteria</taxon>
        <taxon>Bacillati</taxon>
        <taxon>Bacillota</taxon>
        <taxon>Bacilli</taxon>
        <taxon>Bacillales</taxon>
        <taxon>Caryophanaceae</taxon>
        <taxon>Savagea</taxon>
    </lineage>
</organism>
<dbReference type="Pfam" id="PF10263">
    <property type="entry name" value="SprT-like"/>
    <property type="match status" value="1"/>
</dbReference>
<evidence type="ECO:0000259" key="1">
    <source>
        <dbReference type="SMART" id="SM00731"/>
    </source>
</evidence>
<dbReference type="SMART" id="SM00731">
    <property type="entry name" value="SprT"/>
    <property type="match status" value="1"/>
</dbReference>
<proteinExistence type="predicted"/>
<evidence type="ECO:0000313" key="3">
    <source>
        <dbReference type="Proteomes" id="UP001596976"/>
    </source>
</evidence>
<reference evidence="3" key="1">
    <citation type="journal article" date="2019" name="Int. J. Syst. Evol. Microbiol.">
        <title>The Global Catalogue of Microorganisms (GCM) 10K type strain sequencing project: providing services to taxonomists for standard genome sequencing and annotation.</title>
        <authorList>
            <consortium name="The Broad Institute Genomics Platform"/>
            <consortium name="The Broad Institute Genome Sequencing Center for Infectious Disease"/>
            <person name="Wu L."/>
            <person name="Ma J."/>
        </authorList>
    </citation>
    <scope>NUCLEOTIDE SEQUENCE [LARGE SCALE GENOMIC DNA]</scope>
    <source>
        <strain evidence="3">CCUG 63563</strain>
    </source>
</reference>
<dbReference type="Pfam" id="PF17283">
    <property type="entry name" value="Zn_ribbon_SprT"/>
    <property type="match status" value="1"/>
</dbReference>